<dbReference type="Proteomes" id="UP001162156">
    <property type="component" value="Unassembled WGS sequence"/>
</dbReference>
<name>A0AAV8ZTK7_9CUCU</name>
<dbReference type="EMBL" id="JANEYF010000671">
    <property type="protein sequence ID" value="KAJ8968637.1"/>
    <property type="molecule type" value="Genomic_DNA"/>
</dbReference>
<gene>
    <name evidence="3" type="ORF">NQ314_002197</name>
</gene>
<dbReference type="Pfam" id="PF13843">
    <property type="entry name" value="DDE_Tnp_1_7"/>
    <property type="match status" value="1"/>
</dbReference>
<comment type="caution">
    <text evidence="3">The sequence shown here is derived from an EMBL/GenBank/DDBJ whole genome shotgun (WGS) entry which is preliminary data.</text>
</comment>
<dbReference type="AlphaFoldDB" id="A0AAV8ZTK7"/>
<sequence>MKNTGKKDYKTGKAIIKPSCIIDYNENMGAVDKTDMLLSSVESVRKTVKWYKKLFFHILDLAVLNSYQLYKTRTTDYVPIEQYKTKLIKGLIKKYHTPLQRSGGGRRSDAADTDLRLTERHFFKFVPSTKTKKTAMKRCVVCAKHGKRAESRYMCSTCDVGLCVIPCFEVYHTRKIY</sequence>
<reference evidence="3" key="1">
    <citation type="journal article" date="2023" name="Insect Mol. Biol.">
        <title>Genome sequencing provides insights into the evolution of gene families encoding plant cell wall-degrading enzymes in longhorned beetles.</title>
        <authorList>
            <person name="Shin N.R."/>
            <person name="Okamura Y."/>
            <person name="Kirsch R."/>
            <person name="Pauchet Y."/>
        </authorList>
    </citation>
    <scope>NUCLEOTIDE SEQUENCE</scope>
    <source>
        <strain evidence="3">RBIC_L_NR</strain>
    </source>
</reference>
<dbReference type="Pfam" id="PF13842">
    <property type="entry name" value="zf-Tnp_2"/>
    <property type="match status" value="1"/>
</dbReference>
<evidence type="ECO:0000259" key="2">
    <source>
        <dbReference type="Pfam" id="PF13843"/>
    </source>
</evidence>
<evidence type="ECO:0000313" key="3">
    <source>
        <dbReference type="EMBL" id="KAJ8968637.1"/>
    </source>
</evidence>
<proteinExistence type="predicted"/>
<keyword evidence="4" id="KW-1185">Reference proteome</keyword>
<accession>A0AAV8ZTK7</accession>
<feature type="domain" description="PiggyBac transposable element-derived protein" evidence="2">
    <location>
        <begin position="8"/>
        <end position="67"/>
    </location>
</feature>
<dbReference type="PANTHER" id="PTHR46599:SF3">
    <property type="entry name" value="PIGGYBAC TRANSPOSABLE ELEMENT-DERIVED PROTEIN 4"/>
    <property type="match status" value="1"/>
</dbReference>
<dbReference type="InterPro" id="IPR029526">
    <property type="entry name" value="PGBD"/>
</dbReference>
<protein>
    <recommendedName>
        <fullName evidence="5">PiggyBac transposable element-derived protein 4</fullName>
    </recommendedName>
</protein>
<dbReference type="InterPro" id="IPR032718">
    <property type="entry name" value="PGBD4_Znf_C"/>
</dbReference>
<organism evidence="3 4">
    <name type="scientific">Rhamnusium bicolor</name>
    <dbReference type="NCBI Taxonomy" id="1586634"/>
    <lineage>
        <taxon>Eukaryota</taxon>
        <taxon>Metazoa</taxon>
        <taxon>Ecdysozoa</taxon>
        <taxon>Arthropoda</taxon>
        <taxon>Hexapoda</taxon>
        <taxon>Insecta</taxon>
        <taxon>Pterygota</taxon>
        <taxon>Neoptera</taxon>
        <taxon>Endopterygota</taxon>
        <taxon>Coleoptera</taxon>
        <taxon>Polyphaga</taxon>
        <taxon>Cucujiformia</taxon>
        <taxon>Chrysomeloidea</taxon>
        <taxon>Cerambycidae</taxon>
        <taxon>Lepturinae</taxon>
        <taxon>Rhagiini</taxon>
        <taxon>Rhamnusium</taxon>
    </lineage>
</organism>
<feature type="domain" description="PiggyBac transposable element-derived protein 4 C-terminal zinc-finger" evidence="1">
    <location>
        <begin position="130"/>
        <end position="172"/>
    </location>
</feature>
<evidence type="ECO:0000259" key="1">
    <source>
        <dbReference type="Pfam" id="PF13842"/>
    </source>
</evidence>
<dbReference type="PANTHER" id="PTHR46599">
    <property type="entry name" value="PIGGYBAC TRANSPOSABLE ELEMENT-DERIVED PROTEIN 4"/>
    <property type="match status" value="1"/>
</dbReference>
<evidence type="ECO:0000313" key="4">
    <source>
        <dbReference type="Proteomes" id="UP001162156"/>
    </source>
</evidence>
<evidence type="ECO:0008006" key="5">
    <source>
        <dbReference type="Google" id="ProtNLM"/>
    </source>
</evidence>